<dbReference type="PANTHER" id="PTHR43546">
    <property type="entry name" value="UPF0173 METAL-DEPENDENT HYDROLASE MJ1163-RELATED"/>
    <property type="match status" value="1"/>
</dbReference>
<keyword evidence="4" id="KW-1185">Reference proteome</keyword>
<evidence type="ECO:0000313" key="4">
    <source>
        <dbReference type="Proteomes" id="UP001185069"/>
    </source>
</evidence>
<comment type="caution">
    <text evidence="3">The sequence shown here is derived from an EMBL/GenBank/DDBJ whole genome shotgun (WGS) entry which is preliminary data.</text>
</comment>
<dbReference type="InterPro" id="IPR050114">
    <property type="entry name" value="UPF0173_UPF0282_UlaG_hydrolase"/>
</dbReference>
<evidence type="ECO:0000259" key="2">
    <source>
        <dbReference type="Pfam" id="PF12706"/>
    </source>
</evidence>
<sequence length="256" mass="26327">MTGIALTLIGGPTALIDYRGTVFLTDPTFDPPGEYPIGPNEVLRKLSGPALPLPGLPELDAILLSHDEHPDNLDEFGRLALARAGQVLSTPGAASRISGVLGLHPWESAEVNGTLVTAVPALHGPEEIDNATVEAEVGEVVGFVLEAAGAPTVYVSGDNASLKIVEAVAAGFPDIAVAVLFTGAARTELFDGAPLTLTAEQAAEAARLMPDAVVVPVHSEGWAHFSEGHAELEASFESAGIAARLVLPMPGVALEL</sequence>
<dbReference type="Proteomes" id="UP001185069">
    <property type="component" value="Unassembled WGS sequence"/>
</dbReference>
<dbReference type="Pfam" id="PF12706">
    <property type="entry name" value="Lactamase_B_2"/>
    <property type="match status" value="1"/>
</dbReference>
<proteinExistence type="predicted"/>
<dbReference type="InterPro" id="IPR036866">
    <property type="entry name" value="RibonucZ/Hydroxyglut_hydro"/>
</dbReference>
<dbReference type="RefSeq" id="WP_309797249.1">
    <property type="nucleotide sequence ID" value="NZ_BAAAHY010000001.1"/>
</dbReference>
<evidence type="ECO:0000256" key="1">
    <source>
        <dbReference type="ARBA" id="ARBA00022801"/>
    </source>
</evidence>
<dbReference type="EMBL" id="JAVDQF010000001">
    <property type="protein sequence ID" value="MDR6269153.1"/>
    <property type="molecule type" value="Genomic_DNA"/>
</dbReference>
<gene>
    <name evidence="3" type="ORF">JOE69_001391</name>
</gene>
<evidence type="ECO:0000313" key="3">
    <source>
        <dbReference type="EMBL" id="MDR6269153.1"/>
    </source>
</evidence>
<reference evidence="3 4" key="1">
    <citation type="submission" date="2023-07" db="EMBL/GenBank/DDBJ databases">
        <title>Sequencing the genomes of 1000 actinobacteria strains.</title>
        <authorList>
            <person name="Klenk H.-P."/>
        </authorList>
    </citation>
    <scope>NUCLEOTIDE SEQUENCE [LARGE SCALE GENOMIC DNA]</scope>
    <source>
        <strain evidence="3 4">DSM 14555</strain>
    </source>
</reference>
<dbReference type="SUPFAM" id="SSF56281">
    <property type="entry name" value="Metallo-hydrolase/oxidoreductase"/>
    <property type="match status" value="1"/>
</dbReference>
<dbReference type="InterPro" id="IPR001279">
    <property type="entry name" value="Metallo-B-lactamas"/>
</dbReference>
<organism evidence="3 4">
    <name type="scientific">Arthrobacter russicus</name>
    <dbReference type="NCBI Taxonomy" id="172040"/>
    <lineage>
        <taxon>Bacteria</taxon>
        <taxon>Bacillati</taxon>
        <taxon>Actinomycetota</taxon>
        <taxon>Actinomycetes</taxon>
        <taxon>Micrococcales</taxon>
        <taxon>Micrococcaceae</taxon>
        <taxon>Arthrobacter</taxon>
    </lineage>
</organism>
<name>A0ABU1J9P9_9MICC</name>
<dbReference type="PANTHER" id="PTHR43546:SF9">
    <property type="entry name" value="L-ASCORBATE-6-PHOSPHATE LACTONASE ULAG-RELATED"/>
    <property type="match status" value="1"/>
</dbReference>
<keyword evidence="1" id="KW-0378">Hydrolase</keyword>
<dbReference type="Gene3D" id="3.60.15.10">
    <property type="entry name" value="Ribonuclease Z/Hydroxyacylglutathione hydrolase-like"/>
    <property type="match status" value="1"/>
</dbReference>
<feature type="domain" description="Metallo-beta-lactamase" evidence="2">
    <location>
        <begin position="23"/>
        <end position="218"/>
    </location>
</feature>
<accession>A0ABU1J9P9</accession>
<protein>
    <submittedName>
        <fullName evidence="3">L-ascorbate metabolism protein UlaG (Beta-lactamase superfamily)</fullName>
    </submittedName>
</protein>